<proteinExistence type="predicted"/>
<dbReference type="Pfam" id="PF07693">
    <property type="entry name" value="KAP_NTPase"/>
    <property type="match status" value="1"/>
</dbReference>
<sequence>MPSKLTSDKPIILPEQDLYNRVSFAEALAQQVSDLEHYESIVIALVGGWGTGKSSTLNLVRNSLERRKLRVLRFNPWLFSGTTQLVSAFFEELAAQFREQGSEKFLNVGKKLDGYGKALAPLRILPIFGTALGEGANTLQATAEIAKRIGGASDSSLEKQKQDLESLLQGVNERIVIVIDDIDRLRGEEIRDVMKLVRLAADLPNMTYILSFDRERVEQALGGAEVSGRAYLEKIVNVTFDIPSIRKSELAGALSRQLKYVLPESFDGENDFHYKAIFRDVLLPLIRTPRDIKRYINALPLRLSIASQEVAISDICAMEAIRIFLPDLFKHLADHVDLLTNVVSPPHSMLAARELETTALLEWIESSLPGPTEKPASPSISTLLIAPAAERILATAHRLFPQRIEKLRLEATSTLSELQTKDLAKKAYLKKLEHAQGRFEALQAYSGFNKKAVETILTLLFPVTTRLLSPPHAFGVYGEGALRSWRRDRRVAHPDVLSFYLETLLPGGVVPHQKFLKTYNKIQDPQSLQNELDSYSSDSFSIFLDRLIDYSREIGHDSIEPLLKVLYHQVNRRLVDADAVPGWSAESKLAELTRDLFHRFDSEEDRDRLATAVLGKVERLSMRSDFIRLVGRAEVGGNMLISEEREHEMWRSLLNEIESWNGEDSAGRNVLAAVELLAKDSILGLRCQQHFSNPFRLLLLLRNSKTDFPSMRGIFPSLPWERMENCLGKEFLRQQITAALQSYSAGLMHGADEIDFELLQLANRYVKGYRDDDNNICSH</sequence>
<gene>
    <name evidence="2" type="ORF">D7W81_04300</name>
</gene>
<dbReference type="Gene3D" id="3.40.50.300">
    <property type="entry name" value="P-loop containing nucleotide triphosphate hydrolases"/>
    <property type="match status" value="1"/>
</dbReference>
<organism evidence="2 3">
    <name type="scientific">Corallococcus aberystwythensis</name>
    <dbReference type="NCBI Taxonomy" id="2316722"/>
    <lineage>
        <taxon>Bacteria</taxon>
        <taxon>Pseudomonadati</taxon>
        <taxon>Myxococcota</taxon>
        <taxon>Myxococcia</taxon>
        <taxon>Myxococcales</taxon>
        <taxon>Cystobacterineae</taxon>
        <taxon>Myxococcaceae</taxon>
        <taxon>Corallococcus</taxon>
    </lineage>
</organism>
<evidence type="ECO:0000313" key="2">
    <source>
        <dbReference type="EMBL" id="RKH73216.1"/>
    </source>
</evidence>
<dbReference type="PANTHER" id="PTHR22674:SF6">
    <property type="entry name" value="NTPASE KAP FAMILY P-LOOP DOMAIN-CONTAINING PROTEIN 1"/>
    <property type="match status" value="1"/>
</dbReference>
<dbReference type="Proteomes" id="UP000267003">
    <property type="component" value="Unassembled WGS sequence"/>
</dbReference>
<name>A0A3A8QWR3_9BACT</name>
<feature type="domain" description="KAP NTPase" evidence="1">
    <location>
        <begin position="23"/>
        <end position="302"/>
    </location>
</feature>
<dbReference type="InterPro" id="IPR052754">
    <property type="entry name" value="NTPase_KAP_P-loop"/>
</dbReference>
<dbReference type="PANTHER" id="PTHR22674">
    <property type="entry name" value="NTPASE, KAP FAMILY P-LOOP DOMAIN-CONTAINING 1"/>
    <property type="match status" value="1"/>
</dbReference>
<comment type="caution">
    <text evidence="2">The sequence shown here is derived from an EMBL/GenBank/DDBJ whole genome shotgun (WGS) entry which is preliminary data.</text>
</comment>
<dbReference type="OrthoDB" id="9806479at2"/>
<dbReference type="InterPro" id="IPR027417">
    <property type="entry name" value="P-loop_NTPase"/>
</dbReference>
<accession>A0A3A8QWR3</accession>
<protein>
    <recommendedName>
        <fullName evidence="1">KAP NTPase domain-containing protein</fullName>
    </recommendedName>
</protein>
<reference evidence="3" key="1">
    <citation type="submission" date="2018-09" db="EMBL/GenBank/DDBJ databases">
        <authorList>
            <person name="Livingstone P.G."/>
            <person name="Whitworth D.E."/>
        </authorList>
    </citation>
    <scope>NUCLEOTIDE SEQUENCE [LARGE SCALE GENOMIC DNA]</scope>
    <source>
        <strain evidence="3">AB050A</strain>
    </source>
</reference>
<dbReference type="InterPro" id="IPR011646">
    <property type="entry name" value="KAP_P-loop"/>
</dbReference>
<dbReference type="RefSeq" id="WP_120554029.1">
    <property type="nucleotide sequence ID" value="NZ_RAWK01000016.1"/>
</dbReference>
<dbReference type="EMBL" id="RAWK01000016">
    <property type="protein sequence ID" value="RKH73216.1"/>
    <property type="molecule type" value="Genomic_DNA"/>
</dbReference>
<dbReference type="SUPFAM" id="SSF52540">
    <property type="entry name" value="P-loop containing nucleoside triphosphate hydrolases"/>
    <property type="match status" value="1"/>
</dbReference>
<evidence type="ECO:0000313" key="3">
    <source>
        <dbReference type="Proteomes" id="UP000267003"/>
    </source>
</evidence>
<keyword evidence="3" id="KW-1185">Reference proteome</keyword>
<dbReference type="AlphaFoldDB" id="A0A3A8QWR3"/>
<evidence type="ECO:0000259" key="1">
    <source>
        <dbReference type="Pfam" id="PF07693"/>
    </source>
</evidence>